<dbReference type="InterPro" id="IPR058240">
    <property type="entry name" value="rSAM_sf"/>
</dbReference>
<dbReference type="PIRSF" id="PIRSF004911">
    <property type="entry name" value="DUF160"/>
    <property type="match status" value="1"/>
</dbReference>
<dbReference type="SFLD" id="SFLDF00314">
    <property type="entry name" value="L-lysine_2_3-aminomutase_(yjeK"/>
    <property type="match status" value="1"/>
</dbReference>
<evidence type="ECO:0000313" key="18">
    <source>
        <dbReference type="Proteomes" id="UP000194450"/>
    </source>
</evidence>
<evidence type="ECO:0000256" key="9">
    <source>
        <dbReference type="ARBA" id="ARBA00022898"/>
    </source>
</evidence>
<dbReference type="InterPro" id="IPR007197">
    <property type="entry name" value="rSAM"/>
</dbReference>
<dbReference type="NCBIfam" id="TIGR00238">
    <property type="entry name" value="KamA family radical SAM protein"/>
    <property type="match status" value="1"/>
</dbReference>
<organism evidence="17 18">
    <name type="scientific">Pseudidiomarina planktonica</name>
    <dbReference type="NCBI Taxonomy" id="1323738"/>
    <lineage>
        <taxon>Bacteria</taxon>
        <taxon>Pseudomonadati</taxon>
        <taxon>Pseudomonadota</taxon>
        <taxon>Gammaproteobacteria</taxon>
        <taxon>Alteromonadales</taxon>
        <taxon>Idiomarinaceae</taxon>
        <taxon>Pseudidiomarina</taxon>
    </lineage>
</organism>
<evidence type="ECO:0000256" key="14">
    <source>
        <dbReference type="PIRSR" id="PIRSR004911-1"/>
    </source>
</evidence>
<evidence type="ECO:0000256" key="15">
    <source>
        <dbReference type="PIRSR" id="PIRSR603739-50"/>
    </source>
</evidence>
<comment type="cofactor">
    <cofactor evidence="2 15">
        <name>pyridoxal 5'-phosphate</name>
        <dbReference type="ChEBI" id="CHEBI:597326"/>
    </cofactor>
</comment>
<evidence type="ECO:0000256" key="13">
    <source>
        <dbReference type="ARBA" id="ARBA00030756"/>
    </source>
</evidence>
<keyword evidence="9 15" id="KW-0663">Pyridoxal phosphate</keyword>
<comment type="catalytic activity">
    <reaction evidence="1">
        <text>L-lysine = D-beta-lysine</text>
        <dbReference type="Rhea" id="RHEA:44148"/>
        <dbReference type="ChEBI" id="CHEBI:32551"/>
        <dbReference type="ChEBI" id="CHEBI:84138"/>
    </reaction>
</comment>
<evidence type="ECO:0000256" key="3">
    <source>
        <dbReference type="ARBA" id="ARBA00001966"/>
    </source>
</evidence>
<feature type="modified residue" description="N6-(pyridoxal phosphate)lysine" evidence="15">
    <location>
        <position position="329"/>
    </location>
</feature>
<evidence type="ECO:0000256" key="5">
    <source>
        <dbReference type="ARBA" id="ARBA00022363"/>
    </source>
</evidence>
<dbReference type="RefSeq" id="WP_086435168.1">
    <property type="nucleotide sequence ID" value="NZ_FXWH01000002.1"/>
</dbReference>
<dbReference type="GO" id="GO:0046872">
    <property type="term" value="F:metal ion binding"/>
    <property type="evidence" value="ECO:0007669"/>
    <property type="project" value="UniProtKB-KW"/>
</dbReference>
<dbReference type="OrthoDB" id="9770937at2"/>
<dbReference type="SUPFAM" id="SSF102114">
    <property type="entry name" value="Radical SAM enzymes"/>
    <property type="match status" value="1"/>
</dbReference>
<name>A0A1Y6FX36_9GAMM</name>
<gene>
    <name evidence="17" type="ORF">SAMN06297229_2042</name>
</gene>
<dbReference type="PANTHER" id="PTHR30538">
    <property type="entry name" value="LYSINE 2,3-AMINOMUTASE-RELATED"/>
    <property type="match status" value="1"/>
</dbReference>
<keyword evidence="11 14" id="KW-0411">Iron-sulfur</keyword>
<feature type="binding site" evidence="14">
    <location>
        <position position="117"/>
    </location>
    <ligand>
        <name>[4Fe-4S] cluster</name>
        <dbReference type="ChEBI" id="CHEBI:49883"/>
        <note>4Fe-4S-S-AdoMet</note>
    </ligand>
</feature>
<evidence type="ECO:0000256" key="10">
    <source>
        <dbReference type="ARBA" id="ARBA00023004"/>
    </source>
</evidence>
<keyword evidence="6 14" id="KW-0004">4Fe-4S</keyword>
<dbReference type="PROSITE" id="PS51918">
    <property type="entry name" value="RADICAL_SAM"/>
    <property type="match status" value="1"/>
</dbReference>
<dbReference type="GO" id="GO:0051539">
    <property type="term" value="F:4 iron, 4 sulfur cluster binding"/>
    <property type="evidence" value="ECO:0007669"/>
    <property type="project" value="UniProtKB-KW"/>
</dbReference>
<dbReference type="Proteomes" id="UP000194450">
    <property type="component" value="Unassembled WGS sequence"/>
</dbReference>
<dbReference type="Gene3D" id="3.20.20.70">
    <property type="entry name" value="Aldolase class I"/>
    <property type="match status" value="1"/>
</dbReference>
<feature type="binding site" evidence="14">
    <location>
        <position position="124"/>
    </location>
    <ligand>
        <name>[4Fe-4S] cluster</name>
        <dbReference type="ChEBI" id="CHEBI:49883"/>
        <note>4Fe-4S-S-AdoMet</note>
    </ligand>
</feature>
<keyword evidence="18" id="KW-1185">Reference proteome</keyword>
<comment type="similarity">
    <text evidence="4">Belongs to the radical SAM superfamily. KamA family.</text>
</comment>
<keyword evidence="12" id="KW-0413">Isomerase</keyword>
<sequence>MSQIAISEVRPQWQQELAQACSDPVELGQLLQLPEHFIQQNLAARQLFPMRVPHHFISLMRKGDIADPLLRQVLPLADEFVQKQGFTEDPLLEQDSELPGLLHKYKSRVLVVFRGGCAINCRYCFRRHFPYEQHSFGREQQQQALDYISQHPELNEVILSGGDPLMASDKHILAFAKACADIPHIKRLRIHSRLPVVIPSRLQSALAEQLVQTGLKIILVIHANHPNEISPALAVGLNSWKDAGVTLLNQSVLLAGVNDSATTLIELSEALFSAHTLPYYLHQLDAVAGASHFAVSDAIALQLLTELRNELPGFLVPKLVRECAGEASKTPLL</sequence>
<evidence type="ECO:0000256" key="12">
    <source>
        <dbReference type="ARBA" id="ARBA00023235"/>
    </source>
</evidence>
<evidence type="ECO:0000256" key="2">
    <source>
        <dbReference type="ARBA" id="ARBA00001933"/>
    </source>
</evidence>
<keyword evidence="10" id="KW-0408">Iron</keyword>
<dbReference type="PANTHER" id="PTHR30538:SF1">
    <property type="entry name" value="L-LYSINE 2,3-AMINOMUTASE"/>
    <property type="match status" value="1"/>
</dbReference>
<keyword evidence="8 14" id="KW-0479">Metal-binding</keyword>
<accession>A0A1Y6FX36</accession>
<dbReference type="NCBIfam" id="TIGR03821">
    <property type="entry name" value="EFP_modif_epmB"/>
    <property type="match status" value="1"/>
</dbReference>
<reference evidence="18" key="1">
    <citation type="submission" date="2017-04" db="EMBL/GenBank/DDBJ databases">
        <authorList>
            <person name="Varghese N."/>
            <person name="Submissions S."/>
        </authorList>
    </citation>
    <scope>NUCLEOTIDE SEQUENCE [LARGE SCALE GENOMIC DNA]</scope>
</reference>
<dbReference type="GO" id="GO:0016853">
    <property type="term" value="F:isomerase activity"/>
    <property type="evidence" value="ECO:0007669"/>
    <property type="project" value="UniProtKB-KW"/>
</dbReference>
<proteinExistence type="inferred from homology"/>
<dbReference type="SFLD" id="SFLDS00029">
    <property type="entry name" value="Radical_SAM"/>
    <property type="match status" value="1"/>
</dbReference>
<evidence type="ECO:0000256" key="7">
    <source>
        <dbReference type="ARBA" id="ARBA00022691"/>
    </source>
</evidence>
<protein>
    <recommendedName>
        <fullName evidence="5">L-lysine 2,3-aminomutase</fullName>
    </recommendedName>
    <alternativeName>
        <fullName evidence="13">EF-P post-translational modification enzyme B</fullName>
    </alternativeName>
</protein>
<dbReference type="EMBL" id="FXWH01000002">
    <property type="protein sequence ID" value="SMQ80131.1"/>
    <property type="molecule type" value="Genomic_DNA"/>
</dbReference>
<evidence type="ECO:0000313" key="17">
    <source>
        <dbReference type="EMBL" id="SMQ80131.1"/>
    </source>
</evidence>
<comment type="cofactor">
    <cofactor evidence="3">
        <name>[4Fe-4S] cluster</name>
        <dbReference type="ChEBI" id="CHEBI:49883"/>
    </cofactor>
</comment>
<evidence type="ECO:0000259" key="16">
    <source>
        <dbReference type="PROSITE" id="PS51918"/>
    </source>
</evidence>
<dbReference type="AlphaFoldDB" id="A0A1Y6FX36"/>
<evidence type="ECO:0000256" key="6">
    <source>
        <dbReference type="ARBA" id="ARBA00022485"/>
    </source>
</evidence>
<dbReference type="CDD" id="cd01335">
    <property type="entry name" value="Radical_SAM"/>
    <property type="match status" value="1"/>
</dbReference>
<dbReference type="SFLD" id="SFLDG01070">
    <property type="entry name" value="PLP-dependent"/>
    <property type="match status" value="1"/>
</dbReference>
<feature type="domain" description="Radical SAM core" evidence="16">
    <location>
        <begin position="103"/>
        <end position="315"/>
    </location>
</feature>
<evidence type="ECO:0000256" key="11">
    <source>
        <dbReference type="ARBA" id="ARBA00023014"/>
    </source>
</evidence>
<evidence type="ECO:0000256" key="1">
    <source>
        <dbReference type="ARBA" id="ARBA00001352"/>
    </source>
</evidence>
<evidence type="ECO:0000256" key="8">
    <source>
        <dbReference type="ARBA" id="ARBA00022723"/>
    </source>
</evidence>
<dbReference type="InterPro" id="IPR003739">
    <property type="entry name" value="Lys_aminomutase/Glu_NH3_mut"/>
</dbReference>
<evidence type="ECO:0000256" key="4">
    <source>
        <dbReference type="ARBA" id="ARBA00008703"/>
    </source>
</evidence>
<feature type="binding site" evidence="14">
    <location>
        <position position="121"/>
    </location>
    <ligand>
        <name>[4Fe-4S] cluster</name>
        <dbReference type="ChEBI" id="CHEBI:49883"/>
        <note>4Fe-4S-S-AdoMet</note>
    </ligand>
</feature>
<keyword evidence="7" id="KW-0949">S-adenosyl-L-methionine</keyword>
<dbReference type="InterPro" id="IPR022462">
    <property type="entry name" value="EpmB"/>
</dbReference>
<dbReference type="InterPro" id="IPR013785">
    <property type="entry name" value="Aldolase_TIM"/>
</dbReference>
<dbReference type="Pfam" id="PF04055">
    <property type="entry name" value="Radical_SAM"/>
    <property type="match status" value="1"/>
</dbReference>